<comment type="similarity">
    <text evidence="2 6">Belongs to the SURF1 family.</text>
</comment>
<protein>
    <recommendedName>
        <fullName evidence="6">SURF1-like protein</fullName>
    </recommendedName>
</protein>
<keyword evidence="3" id="KW-0812">Transmembrane</keyword>
<reference evidence="8 9" key="1">
    <citation type="submission" date="2023-06" db="EMBL/GenBank/DDBJ databases">
        <title>SYSU T0a273.</title>
        <authorList>
            <person name="Gao L."/>
            <person name="Fang B.-Z."/>
            <person name="Li W.-J."/>
        </authorList>
    </citation>
    <scope>NUCLEOTIDE SEQUENCE [LARGE SCALE GENOMIC DNA]</scope>
    <source>
        <strain evidence="8 9">SYSU T0a273</strain>
    </source>
</reference>
<keyword evidence="4" id="KW-1133">Transmembrane helix</keyword>
<sequence length="277" mass="29512">MPDSPAVPTRSRARRVLVVVAIVLASVLISAVAVRAGFWQLGRHEARASAIALFEENAHLAPVAASEAASDGSLADDEWRQITATGTFDTASLTLLRNRPIDRERVYQLLVWLDTDDGRSLLVNLGYLPVPGPTEDLAAPVLPDGAVTVTAVARAFEADDGRRDSGATRIVPTQVPAPAGDPYDAYAVLREACADDGCVDHYGAGPVPLPELSLGPHLAYTWQWFAFAVIAPVGGVLLARREWTLSGDGAPGDAAPRVRRVPRRRSGPSDEEIEDAL</sequence>
<dbReference type="PROSITE" id="PS50895">
    <property type="entry name" value="SURF1"/>
    <property type="match status" value="1"/>
</dbReference>
<dbReference type="GO" id="GO:0005886">
    <property type="term" value="C:plasma membrane"/>
    <property type="evidence" value="ECO:0007669"/>
    <property type="project" value="UniProtKB-SubCell"/>
</dbReference>
<keyword evidence="5" id="KW-0472">Membrane</keyword>
<dbReference type="AlphaFoldDB" id="A0AB35MKX3"/>
<gene>
    <name evidence="8" type="ORF">QQ002_12545</name>
</gene>
<dbReference type="InterPro" id="IPR002994">
    <property type="entry name" value="Surf1/Shy1"/>
</dbReference>
<keyword evidence="6" id="KW-1003">Cell membrane</keyword>
<evidence type="ECO:0000256" key="4">
    <source>
        <dbReference type="ARBA" id="ARBA00022989"/>
    </source>
</evidence>
<accession>A0AB35MKX3</accession>
<dbReference type="Pfam" id="PF02104">
    <property type="entry name" value="SURF1"/>
    <property type="match status" value="1"/>
</dbReference>
<dbReference type="PANTHER" id="PTHR23427">
    <property type="entry name" value="SURFEIT LOCUS PROTEIN"/>
    <property type="match status" value="1"/>
</dbReference>
<dbReference type="Proteomes" id="UP001172756">
    <property type="component" value="Unassembled WGS sequence"/>
</dbReference>
<dbReference type="PANTHER" id="PTHR23427:SF2">
    <property type="entry name" value="SURFEIT LOCUS PROTEIN 1"/>
    <property type="match status" value="1"/>
</dbReference>
<name>A0AB35MKX3_9MICO</name>
<comment type="subcellular location">
    <subcellularLocation>
        <location evidence="6">Cell membrane</location>
        <topology evidence="6">Multi-pass membrane protein</topology>
    </subcellularLocation>
    <subcellularLocation>
        <location evidence="1">Membrane</location>
    </subcellularLocation>
</comment>
<evidence type="ECO:0000256" key="6">
    <source>
        <dbReference type="RuleBase" id="RU363076"/>
    </source>
</evidence>
<evidence type="ECO:0000256" key="1">
    <source>
        <dbReference type="ARBA" id="ARBA00004370"/>
    </source>
</evidence>
<dbReference type="RefSeq" id="WP_301160974.1">
    <property type="nucleotide sequence ID" value="NZ_JAUHQB010000011.1"/>
</dbReference>
<feature type="region of interest" description="Disordered" evidence="7">
    <location>
        <begin position="248"/>
        <end position="277"/>
    </location>
</feature>
<evidence type="ECO:0000256" key="7">
    <source>
        <dbReference type="SAM" id="MobiDB-lite"/>
    </source>
</evidence>
<proteinExistence type="inferred from homology"/>
<evidence type="ECO:0000256" key="5">
    <source>
        <dbReference type="ARBA" id="ARBA00023136"/>
    </source>
</evidence>
<evidence type="ECO:0000313" key="9">
    <source>
        <dbReference type="Proteomes" id="UP001172756"/>
    </source>
</evidence>
<evidence type="ECO:0000256" key="3">
    <source>
        <dbReference type="ARBA" id="ARBA00022692"/>
    </source>
</evidence>
<feature type="compositionally biased region" description="Basic residues" evidence="7">
    <location>
        <begin position="257"/>
        <end position="266"/>
    </location>
</feature>
<dbReference type="CDD" id="cd06662">
    <property type="entry name" value="SURF1"/>
    <property type="match status" value="1"/>
</dbReference>
<evidence type="ECO:0000256" key="2">
    <source>
        <dbReference type="ARBA" id="ARBA00007165"/>
    </source>
</evidence>
<dbReference type="InterPro" id="IPR045214">
    <property type="entry name" value="Surf1/Surf4"/>
</dbReference>
<comment type="caution">
    <text evidence="8">The sequence shown here is derived from an EMBL/GenBank/DDBJ whole genome shotgun (WGS) entry which is preliminary data.</text>
</comment>
<dbReference type="EMBL" id="JAUHQB010000011">
    <property type="protein sequence ID" value="MDN4484372.1"/>
    <property type="molecule type" value="Genomic_DNA"/>
</dbReference>
<organism evidence="8 9">
    <name type="scientific">Demequina lignilytica</name>
    <dbReference type="NCBI Taxonomy" id="3051663"/>
    <lineage>
        <taxon>Bacteria</taxon>
        <taxon>Bacillati</taxon>
        <taxon>Actinomycetota</taxon>
        <taxon>Actinomycetes</taxon>
        <taxon>Micrococcales</taxon>
        <taxon>Demequinaceae</taxon>
        <taxon>Demequina</taxon>
    </lineage>
</organism>
<evidence type="ECO:0000313" key="8">
    <source>
        <dbReference type="EMBL" id="MDN4484372.1"/>
    </source>
</evidence>